<evidence type="ECO:0000256" key="3">
    <source>
        <dbReference type="ARBA" id="ARBA00022692"/>
    </source>
</evidence>
<evidence type="ECO:0000256" key="5">
    <source>
        <dbReference type="ARBA" id="ARBA00022989"/>
    </source>
</evidence>
<dbReference type="AlphaFoldDB" id="A0AAP0IYS0"/>
<feature type="transmembrane region" description="Helical" evidence="9">
    <location>
        <begin position="132"/>
        <end position="150"/>
    </location>
</feature>
<evidence type="ECO:0000256" key="6">
    <source>
        <dbReference type="ARBA" id="ARBA00023136"/>
    </source>
</evidence>
<evidence type="ECO:0000256" key="7">
    <source>
        <dbReference type="ARBA" id="ARBA00023265"/>
    </source>
</evidence>
<keyword evidence="4" id="KW-0611">Plant defense</keyword>
<evidence type="ECO:0000256" key="9">
    <source>
        <dbReference type="SAM" id="Phobius"/>
    </source>
</evidence>
<evidence type="ECO:0000256" key="4">
    <source>
        <dbReference type="ARBA" id="ARBA00022821"/>
    </source>
</evidence>
<keyword evidence="6 9" id="KW-0472">Membrane</keyword>
<comment type="subcellular location">
    <subcellularLocation>
        <location evidence="1">Membrane</location>
        <topology evidence="1">Multi-pass membrane protein</topology>
    </subcellularLocation>
</comment>
<keyword evidence="11" id="KW-1185">Reference proteome</keyword>
<evidence type="ECO:0000313" key="10">
    <source>
        <dbReference type="EMBL" id="KAK9124309.1"/>
    </source>
</evidence>
<organism evidence="10 11">
    <name type="scientific">Stephania japonica</name>
    <dbReference type="NCBI Taxonomy" id="461633"/>
    <lineage>
        <taxon>Eukaryota</taxon>
        <taxon>Viridiplantae</taxon>
        <taxon>Streptophyta</taxon>
        <taxon>Embryophyta</taxon>
        <taxon>Tracheophyta</taxon>
        <taxon>Spermatophyta</taxon>
        <taxon>Magnoliopsida</taxon>
        <taxon>Ranunculales</taxon>
        <taxon>Menispermaceae</taxon>
        <taxon>Menispermoideae</taxon>
        <taxon>Cissampelideae</taxon>
        <taxon>Stephania</taxon>
    </lineage>
</organism>
<reference evidence="10 11" key="1">
    <citation type="submission" date="2024-01" db="EMBL/GenBank/DDBJ databases">
        <title>Genome assemblies of Stephania.</title>
        <authorList>
            <person name="Yang L."/>
        </authorList>
    </citation>
    <scope>NUCLEOTIDE SEQUENCE [LARGE SCALE GENOMIC DNA]</scope>
    <source>
        <strain evidence="10">QJT</strain>
        <tissue evidence="10">Leaf</tissue>
    </source>
</reference>
<dbReference type="GO" id="GO:0006952">
    <property type="term" value="P:defense response"/>
    <property type="evidence" value="ECO:0007669"/>
    <property type="project" value="UniProtKB-KW"/>
</dbReference>
<evidence type="ECO:0000256" key="2">
    <source>
        <dbReference type="ARBA" id="ARBA00006574"/>
    </source>
</evidence>
<feature type="transmembrane region" description="Helical" evidence="9">
    <location>
        <begin position="27"/>
        <end position="51"/>
    </location>
</feature>
<feature type="region of interest" description="Disordered" evidence="8">
    <location>
        <begin position="271"/>
        <end position="316"/>
    </location>
</feature>
<gene>
    <name evidence="10" type="ORF">Sjap_013911</name>
</gene>
<dbReference type="Pfam" id="PF03094">
    <property type="entry name" value="Mlo"/>
    <property type="match status" value="2"/>
</dbReference>
<comment type="caution">
    <text evidence="10">The sequence shown here is derived from an EMBL/GenBank/DDBJ whole genome shotgun (WGS) entry which is preliminary data.</text>
</comment>
<evidence type="ECO:0000256" key="8">
    <source>
        <dbReference type="SAM" id="MobiDB-lite"/>
    </source>
</evidence>
<evidence type="ECO:0000256" key="1">
    <source>
        <dbReference type="ARBA" id="ARBA00004141"/>
    </source>
</evidence>
<dbReference type="GO" id="GO:0016020">
    <property type="term" value="C:membrane"/>
    <property type="evidence" value="ECO:0007669"/>
    <property type="project" value="UniProtKB-SubCell"/>
</dbReference>
<protein>
    <recommendedName>
        <fullName evidence="12">MLO-like protein</fullName>
    </recommendedName>
</protein>
<keyword evidence="3 9" id="KW-0812">Transmembrane</keyword>
<dbReference type="PANTHER" id="PTHR31942">
    <property type="entry name" value="MLO-LIKE PROTEIN 1"/>
    <property type="match status" value="1"/>
</dbReference>
<comment type="similarity">
    <text evidence="2">Belongs to the MLO family.</text>
</comment>
<dbReference type="PANTHER" id="PTHR31942:SF89">
    <property type="entry name" value="MLO-LIKE PROTEIN 3"/>
    <property type="match status" value="1"/>
</dbReference>
<keyword evidence="7" id="KW-0568">Pathogenesis-related protein</keyword>
<keyword evidence="5 9" id="KW-1133">Transmembrane helix</keyword>
<accession>A0AAP0IYS0</accession>
<dbReference type="EMBL" id="JBBNAE010000005">
    <property type="protein sequence ID" value="KAK9124309.1"/>
    <property type="molecule type" value="Genomic_DNA"/>
</dbReference>
<dbReference type="InterPro" id="IPR004326">
    <property type="entry name" value="Mlo"/>
</dbReference>
<evidence type="ECO:0000313" key="11">
    <source>
        <dbReference type="Proteomes" id="UP001417504"/>
    </source>
</evidence>
<sequence>MAVIPSSSPSSSLPPSSVVSLQYTPTWAVAIVCFCIIAISIALEQFIHLFCSWLKRNRKKALIEAVEKLKSELMVMGFISLLLAVLQRPISKICIPSKLERKMLPCRRRPISAVYYDHCVSKGMVSLISEDGLHQLHIFIFVLAVMHVVYSTITMGLGRAKILLLLGAKLEVIVTRMALQLKEQGIVIRGAPLVQPNDELFWVSVQVLCSYITLPLYALVTQMGSQYKSAVLEEEVTKILKKWHERVKEKRKHEKNIQEQSNSFHSIFNHSREEGSASRANSPKASSSTTIYVPSPSSSIEKSGTHNNIEGGTSNV</sequence>
<dbReference type="Proteomes" id="UP001417504">
    <property type="component" value="Unassembled WGS sequence"/>
</dbReference>
<evidence type="ECO:0008006" key="12">
    <source>
        <dbReference type="Google" id="ProtNLM"/>
    </source>
</evidence>
<proteinExistence type="inferred from homology"/>
<name>A0AAP0IYS0_9MAGN</name>
<feature type="compositionally biased region" description="Polar residues" evidence="8">
    <location>
        <begin position="278"/>
        <end position="316"/>
    </location>
</feature>